<evidence type="ECO:0000256" key="1">
    <source>
        <dbReference type="SAM" id="Phobius"/>
    </source>
</evidence>
<keyword evidence="1" id="KW-0472">Membrane</keyword>
<feature type="transmembrane region" description="Helical" evidence="1">
    <location>
        <begin position="49"/>
        <end position="79"/>
    </location>
</feature>
<dbReference type="RefSeq" id="WP_096382823.1">
    <property type="nucleotide sequence ID" value="NZ_AP017457.1"/>
</dbReference>
<dbReference type="InterPro" id="IPR009937">
    <property type="entry name" value="Phage_holin_3_6"/>
</dbReference>
<dbReference type="KEGG" id="amin:AUMI_113450"/>
<dbReference type="Pfam" id="PF07332">
    <property type="entry name" value="Phage_holin_3_6"/>
    <property type="match status" value="1"/>
</dbReference>
<evidence type="ECO:0000313" key="2">
    <source>
        <dbReference type="EMBL" id="BAU99887.1"/>
    </source>
</evidence>
<sequence length="140" mass="14915">MSASQPSNKETSEKSLFTLLRELPGILMDLLQAEFEQFKREMARKLKNLGVGAVLILIALTLLSFLVFTLLLAGIFALALVMPPWAAALTVAGILVVIIAILVGAAAVQFKKGSPPLPTETFDSVVKDAHAIKGDDNNGV</sequence>
<dbReference type="OrthoDB" id="5122083at2"/>
<dbReference type="EMBL" id="AP017457">
    <property type="protein sequence ID" value="BAU99887.1"/>
    <property type="molecule type" value="Genomic_DNA"/>
</dbReference>
<keyword evidence="1" id="KW-1133">Transmembrane helix</keyword>
<accession>A0A173LYF0</accession>
<feature type="transmembrane region" description="Helical" evidence="1">
    <location>
        <begin position="85"/>
        <end position="108"/>
    </location>
</feature>
<proteinExistence type="predicted"/>
<dbReference type="Proteomes" id="UP000243847">
    <property type="component" value="Chromosome sequence1"/>
</dbReference>
<keyword evidence="1" id="KW-0812">Transmembrane</keyword>
<dbReference type="AlphaFoldDB" id="A0A173LYF0"/>
<reference evidence="2 3" key="1">
    <citation type="journal article" date="2016" name="Genome Announc.">
        <title>Complete Genome Sequence of Aurantimicrobium minutum Type Strain KNCT, a Planktonic Ultramicrobacterium Isolated from River Water.</title>
        <authorList>
            <person name="Nakai R."/>
            <person name="Fujisawa T."/>
            <person name="Nakamura Y."/>
            <person name="Nishide H."/>
            <person name="Uchiyama I."/>
            <person name="Baba T."/>
            <person name="Toyoda A."/>
            <person name="Fujiyama A."/>
            <person name="Naganuma T."/>
            <person name="Niki H."/>
        </authorList>
    </citation>
    <scope>NUCLEOTIDE SEQUENCE [LARGE SCALE GENOMIC DNA]</scope>
    <source>
        <strain evidence="2 3">KNC</strain>
    </source>
</reference>
<organism evidence="2 3">
    <name type="scientific">Aurantimicrobium minutum</name>
    <dbReference type="NCBI Taxonomy" id="708131"/>
    <lineage>
        <taxon>Bacteria</taxon>
        <taxon>Bacillati</taxon>
        <taxon>Actinomycetota</taxon>
        <taxon>Actinomycetes</taxon>
        <taxon>Micrococcales</taxon>
        <taxon>Microbacteriaceae</taxon>
        <taxon>Aurantimicrobium</taxon>
    </lineage>
</organism>
<name>A0A173LYF0_9MICO</name>
<gene>
    <name evidence="2" type="ORF">AUMI_113450</name>
</gene>
<dbReference type="GeneID" id="80452537"/>
<evidence type="ECO:0008006" key="4">
    <source>
        <dbReference type="Google" id="ProtNLM"/>
    </source>
</evidence>
<evidence type="ECO:0000313" key="3">
    <source>
        <dbReference type="Proteomes" id="UP000243847"/>
    </source>
</evidence>
<protein>
    <recommendedName>
        <fullName evidence="4">Phage holin family protein</fullName>
    </recommendedName>
</protein>